<protein>
    <submittedName>
        <fullName evidence="3">Uncharacterized protein LOC116200116</fullName>
    </submittedName>
</protein>
<accession>A0A6P8CXF5</accession>
<dbReference type="RefSeq" id="XP_031386689.1">
    <property type="nucleotide sequence ID" value="XM_031530829.1"/>
</dbReference>
<dbReference type="PANTHER" id="PTHR33223">
    <property type="entry name" value="CCHC-TYPE DOMAIN-CONTAINING PROTEIN"/>
    <property type="match status" value="1"/>
</dbReference>
<evidence type="ECO:0000313" key="2">
    <source>
        <dbReference type="Proteomes" id="UP000515151"/>
    </source>
</evidence>
<dbReference type="PANTHER" id="PTHR33223:SF10">
    <property type="entry name" value="AMINOTRANSFERASE-LIKE PLANT MOBILE DOMAIN-CONTAINING PROTEIN"/>
    <property type="match status" value="1"/>
</dbReference>
<organism evidence="2 3">
    <name type="scientific">Punica granatum</name>
    <name type="common">Pomegranate</name>
    <dbReference type="NCBI Taxonomy" id="22663"/>
    <lineage>
        <taxon>Eukaryota</taxon>
        <taxon>Viridiplantae</taxon>
        <taxon>Streptophyta</taxon>
        <taxon>Embryophyta</taxon>
        <taxon>Tracheophyta</taxon>
        <taxon>Spermatophyta</taxon>
        <taxon>Magnoliopsida</taxon>
        <taxon>eudicotyledons</taxon>
        <taxon>Gunneridae</taxon>
        <taxon>Pentapetalae</taxon>
        <taxon>rosids</taxon>
        <taxon>malvids</taxon>
        <taxon>Myrtales</taxon>
        <taxon>Lythraceae</taxon>
        <taxon>Punica</taxon>
    </lineage>
</organism>
<reference evidence="3" key="2">
    <citation type="submission" date="2025-08" db="UniProtKB">
        <authorList>
            <consortium name="RefSeq"/>
        </authorList>
    </citation>
    <scope>IDENTIFICATION</scope>
    <source>
        <tissue evidence="3">Leaf</tissue>
    </source>
</reference>
<feature type="domain" description="Retrotransposon gag" evidence="1">
    <location>
        <begin position="28"/>
        <end position="117"/>
    </location>
</feature>
<gene>
    <name evidence="3" type="primary">LOC116200116</name>
</gene>
<sequence length="134" mass="15713">MRTLNPLYHKISLTPRIGAFENLQCLIFLGTLTGIASDWLHLLAPCSITSFKQLQELFIQRFAATRRVKRDLNELFTMEQKEGETLRAWYKDLFKVFTKIESLSPRKAMSAFQRGLRKRRLKKSLIVRKTLLIL</sequence>
<keyword evidence="2" id="KW-1185">Reference proteome</keyword>
<dbReference type="Pfam" id="PF03732">
    <property type="entry name" value="Retrotrans_gag"/>
    <property type="match status" value="1"/>
</dbReference>
<evidence type="ECO:0000313" key="3">
    <source>
        <dbReference type="RefSeq" id="XP_031386689.1"/>
    </source>
</evidence>
<reference evidence="2" key="1">
    <citation type="journal article" date="2020" name="Plant Biotechnol. J.">
        <title>The pomegranate (Punica granatum L.) draft genome dissects genetic divergence between soft- and hard-seeded cultivars.</title>
        <authorList>
            <person name="Luo X."/>
            <person name="Li H."/>
            <person name="Wu Z."/>
            <person name="Yao W."/>
            <person name="Zhao P."/>
            <person name="Cao D."/>
            <person name="Yu H."/>
            <person name="Li K."/>
            <person name="Poudel K."/>
            <person name="Zhao D."/>
            <person name="Zhang F."/>
            <person name="Xia X."/>
            <person name="Chen L."/>
            <person name="Wang Q."/>
            <person name="Jing D."/>
            <person name="Cao S."/>
        </authorList>
    </citation>
    <scope>NUCLEOTIDE SEQUENCE [LARGE SCALE GENOMIC DNA]</scope>
    <source>
        <strain evidence="2">cv. Tunisia</strain>
    </source>
</reference>
<dbReference type="InterPro" id="IPR005162">
    <property type="entry name" value="Retrotrans_gag_dom"/>
</dbReference>
<dbReference type="AlphaFoldDB" id="A0A6P8CXF5"/>
<dbReference type="OrthoDB" id="1425436at2759"/>
<name>A0A6P8CXF5_PUNGR</name>
<evidence type="ECO:0000259" key="1">
    <source>
        <dbReference type="Pfam" id="PF03732"/>
    </source>
</evidence>
<dbReference type="Proteomes" id="UP000515151">
    <property type="component" value="Chromosome 3"/>
</dbReference>
<dbReference type="GeneID" id="116200116"/>
<proteinExistence type="predicted"/>